<feature type="region of interest" description="Disordered" evidence="1">
    <location>
        <begin position="69"/>
        <end position="104"/>
    </location>
</feature>
<dbReference type="InterPro" id="IPR024053">
    <property type="entry name" value="VHL_beta_dom"/>
</dbReference>
<dbReference type="Pfam" id="PF00930">
    <property type="entry name" value="DPPIV_N"/>
    <property type="match status" value="1"/>
</dbReference>
<evidence type="ECO:0000256" key="1">
    <source>
        <dbReference type="SAM" id="MobiDB-lite"/>
    </source>
</evidence>
<name>A0ABP9P5N2_9BACT</name>
<evidence type="ECO:0000259" key="5">
    <source>
        <dbReference type="Pfam" id="PF01847"/>
    </source>
</evidence>
<comment type="caution">
    <text evidence="6">The sequence shown here is derived from an EMBL/GenBank/DDBJ whole genome shotgun (WGS) entry which is preliminary data.</text>
</comment>
<keyword evidence="2" id="KW-0732">Signal</keyword>
<dbReference type="Proteomes" id="UP001499852">
    <property type="component" value="Unassembled WGS sequence"/>
</dbReference>
<protein>
    <submittedName>
        <fullName evidence="6">S9 family peptidase</fullName>
    </submittedName>
</protein>
<dbReference type="InterPro" id="IPR002469">
    <property type="entry name" value="Peptidase_S9B_N"/>
</dbReference>
<dbReference type="EMBL" id="BAABIA010000004">
    <property type="protein sequence ID" value="GAA5140315.1"/>
    <property type="molecule type" value="Genomic_DNA"/>
</dbReference>
<feature type="chain" id="PRO_5046145794" evidence="2">
    <location>
        <begin position="17"/>
        <end position="773"/>
    </location>
</feature>
<evidence type="ECO:0000256" key="2">
    <source>
        <dbReference type="SAM" id="SignalP"/>
    </source>
</evidence>
<gene>
    <name evidence="6" type="ORF">GCM10023213_22740</name>
</gene>
<dbReference type="Gene3D" id="3.40.50.1820">
    <property type="entry name" value="alpha/beta hydrolase"/>
    <property type="match status" value="1"/>
</dbReference>
<accession>A0ABP9P5N2</accession>
<reference evidence="7" key="1">
    <citation type="journal article" date="2019" name="Int. J. Syst. Evol. Microbiol.">
        <title>The Global Catalogue of Microorganisms (GCM) 10K type strain sequencing project: providing services to taxonomists for standard genome sequencing and annotation.</title>
        <authorList>
            <consortium name="The Broad Institute Genomics Platform"/>
            <consortium name="The Broad Institute Genome Sequencing Center for Infectious Disease"/>
            <person name="Wu L."/>
            <person name="Ma J."/>
        </authorList>
    </citation>
    <scope>NUCLEOTIDE SEQUENCE [LARGE SCALE GENOMIC DNA]</scope>
    <source>
        <strain evidence="7">JCM 18053</strain>
    </source>
</reference>
<feature type="domain" description="Peptidase S9 prolyl oligopeptidase catalytic" evidence="3">
    <location>
        <begin position="580"/>
        <end position="770"/>
    </location>
</feature>
<sequence>MPRFLFALLLISSALAAATVDEAILATKKWDNQLYRHQVKPVWLDEDHFWYRVQTGPKSEEYVLIDAQKGTRQASPTRQGIGLPPHESLKASESKEKIHPSGNGSATTIVFHNRLSQPVHMFWIDAKGKHHDYKALAPGKTFRQNTFEDHVWLVKDDKGQPLTVVSARAEPLEVEIDAASRALTEAAPPKPKAGEVKSPNGQWSASVEHGRLILKEESTGKTLPVMTGGEPHPPFQGGITWAPDSSSLVVSCAENWVKRRISLLYSSPSDQVEPRRKEIDYPKPGDPLPKPVPVIVRLTANGCESKVVKTDLFSNPFIQTDRLDIRWAPDSREFYFDYNQRGHQLYRIIGVDAFTAASRTVVEETSTTFIDHTQKTWRHWLPKSGELLWMSERDGWCHLWLYDSGTGKVKRQVTKGEWVLRKVLHVDEEKGQVWFMAAGLRKGEDPYHQHLCRIQVDGSGFRQLTEGDGLHEIVWSPNKKYFVDSWSRADLPPVTELRRSEDGGLVCGLEVADAKALLATGWQMPERFVAKGRDGQTDIHGIIIRPSSFDPAKKYPVVEQIYAGPHSAFVPKSFGTLARQHRMAELGFIVVQADGIGTNHRGKKFHDVCWKNLKDAGFPDRIAWIKAAAQSRPWMDLQRVGIYGGSAGGQSAMRALLDHHDFYQAAVADCGCHDNRMDKIWWNEQWLGWPVDDSYKKNSNVEDAGKLQGQLLLIVGEVDDNVDPATTFQVVNALQKAGKSFEFMPIIGAGHGAAETPFGTRLQMNFLVKHLHP</sequence>
<evidence type="ECO:0000259" key="3">
    <source>
        <dbReference type="Pfam" id="PF00326"/>
    </source>
</evidence>
<feature type="domain" description="von Hippel-Lindau disease tumour suppressor beta" evidence="5">
    <location>
        <begin position="106"/>
        <end position="159"/>
    </location>
</feature>
<keyword evidence="7" id="KW-1185">Reference proteome</keyword>
<dbReference type="InterPro" id="IPR037140">
    <property type="entry name" value="VHL_beta_dom_sf"/>
</dbReference>
<evidence type="ECO:0000259" key="4">
    <source>
        <dbReference type="Pfam" id="PF00930"/>
    </source>
</evidence>
<dbReference type="Gene3D" id="2.140.10.30">
    <property type="entry name" value="Dipeptidylpeptidase IV, N-terminal domain"/>
    <property type="match status" value="1"/>
</dbReference>
<dbReference type="InterPro" id="IPR036208">
    <property type="entry name" value="VHL_sf"/>
</dbReference>
<feature type="compositionally biased region" description="Basic and acidic residues" evidence="1">
    <location>
        <begin position="87"/>
        <end position="99"/>
    </location>
</feature>
<proteinExistence type="predicted"/>
<dbReference type="Gene3D" id="2.60.40.780">
    <property type="entry name" value="von Hippel-Lindau disease tumour suppressor, beta domain"/>
    <property type="match status" value="1"/>
</dbReference>
<evidence type="ECO:0000313" key="7">
    <source>
        <dbReference type="Proteomes" id="UP001499852"/>
    </source>
</evidence>
<dbReference type="PANTHER" id="PTHR11731:SF118">
    <property type="entry name" value="BLR1971 PROTEIN"/>
    <property type="match status" value="1"/>
</dbReference>
<dbReference type="SUPFAM" id="SSF82171">
    <property type="entry name" value="DPP6 N-terminal domain-like"/>
    <property type="match status" value="1"/>
</dbReference>
<organism evidence="6 7">
    <name type="scientific">Prosthecobacter algae</name>
    <dbReference type="NCBI Taxonomy" id="1144682"/>
    <lineage>
        <taxon>Bacteria</taxon>
        <taxon>Pseudomonadati</taxon>
        <taxon>Verrucomicrobiota</taxon>
        <taxon>Verrucomicrobiia</taxon>
        <taxon>Verrucomicrobiales</taxon>
        <taxon>Verrucomicrobiaceae</taxon>
        <taxon>Prosthecobacter</taxon>
    </lineage>
</organism>
<dbReference type="PANTHER" id="PTHR11731">
    <property type="entry name" value="PROTEASE FAMILY S9B,C DIPEPTIDYL-PEPTIDASE IV-RELATED"/>
    <property type="match status" value="1"/>
</dbReference>
<dbReference type="Pfam" id="PF00326">
    <property type="entry name" value="Peptidase_S9"/>
    <property type="match status" value="1"/>
</dbReference>
<dbReference type="InterPro" id="IPR029058">
    <property type="entry name" value="AB_hydrolase_fold"/>
</dbReference>
<evidence type="ECO:0000313" key="6">
    <source>
        <dbReference type="EMBL" id="GAA5140315.1"/>
    </source>
</evidence>
<dbReference type="InterPro" id="IPR001375">
    <property type="entry name" value="Peptidase_S9_cat"/>
</dbReference>
<dbReference type="InterPro" id="IPR050278">
    <property type="entry name" value="Serine_Prot_S9B/DPPIV"/>
</dbReference>
<feature type="domain" description="Dipeptidylpeptidase IV N-terminal" evidence="4">
    <location>
        <begin position="238"/>
        <end position="493"/>
    </location>
</feature>
<dbReference type="RefSeq" id="WP_345736499.1">
    <property type="nucleotide sequence ID" value="NZ_BAABIA010000004.1"/>
</dbReference>
<dbReference type="Pfam" id="PF01847">
    <property type="entry name" value="VHL"/>
    <property type="match status" value="1"/>
</dbReference>
<feature type="signal peptide" evidence="2">
    <location>
        <begin position="1"/>
        <end position="16"/>
    </location>
</feature>
<dbReference type="SUPFAM" id="SSF53474">
    <property type="entry name" value="alpha/beta-Hydrolases"/>
    <property type="match status" value="1"/>
</dbReference>
<dbReference type="SUPFAM" id="SSF49468">
    <property type="entry name" value="VHL"/>
    <property type="match status" value="1"/>
</dbReference>